<keyword evidence="1" id="KW-1133">Transmembrane helix</keyword>
<feature type="transmembrane region" description="Helical" evidence="1">
    <location>
        <begin position="12"/>
        <end position="30"/>
    </location>
</feature>
<accession>A0A1H9S084</accession>
<proteinExistence type="predicted"/>
<dbReference type="EMBL" id="FOHA01000006">
    <property type="protein sequence ID" value="SER78397.1"/>
    <property type="molecule type" value="Genomic_DNA"/>
</dbReference>
<feature type="transmembrane region" description="Helical" evidence="1">
    <location>
        <begin position="42"/>
        <end position="63"/>
    </location>
</feature>
<keyword evidence="1" id="KW-0812">Transmembrane</keyword>
<keyword evidence="1" id="KW-0472">Membrane</keyword>
<evidence type="ECO:0000313" key="3">
    <source>
        <dbReference type="Proteomes" id="UP000198948"/>
    </source>
</evidence>
<dbReference type="AlphaFoldDB" id="A0A1H9S084"/>
<dbReference type="STRING" id="142588.SAMN04488559_1068"/>
<evidence type="ECO:0000256" key="1">
    <source>
        <dbReference type="SAM" id="Phobius"/>
    </source>
</evidence>
<feature type="transmembrane region" description="Helical" evidence="1">
    <location>
        <begin position="96"/>
        <end position="115"/>
    </location>
</feature>
<reference evidence="2 3" key="1">
    <citation type="submission" date="2016-10" db="EMBL/GenBank/DDBJ databases">
        <authorList>
            <person name="de Groot N.N."/>
        </authorList>
    </citation>
    <scope>NUCLEOTIDE SEQUENCE [LARGE SCALE GENOMIC DNA]</scope>
    <source>
        <strain evidence="2 3">DSM 13760</strain>
    </source>
</reference>
<name>A0A1H9S084_9LACT</name>
<dbReference type="Proteomes" id="UP000198948">
    <property type="component" value="Unassembled WGS sequence"/>
</dbReference>
<dbReference type="RefSeq" id="WP_092651395.1">
    <property type="nucleotide sequence ID" value="NZ_FOHA01000006.1"/>
</dbReference>
<evidence type="ECO:0000313" key="2">
    <source>
        <dbReference type="EMBL" id="SER78397.1"/>
    </source>
</evidence>
<feature type="transmembrane region" description="Helical" evidence="1">
    <location>
        <begin position="70"/>
        <end position="90"/>
    </location>
</feature>
<gene>
    <name evidence="2" type="ORF">SAMN04488559_1068</name>
</gene>
<keyword evidence="3" id="KW-1185">Reference proteome</keyword>
<sequence length="125" mass="14196">MSRYNRNNRTATMCYLMIITQIIATLLALTPNLDILLASSTGLIYSFFFTKLMQAGINLFLLFRQQKYPTLIKSILIIFASVAIGTFNSSSHSWSAYYSYVDMLLVLLSVILLVIQIKYSYAGKK</sequence>
<organism evidence="2 3">
    <name type="scientific">Isobaculum melis</name>
    <dbReference type="NCBI Taxonomy" id="142588"/>
    <lineage>
        <taxon>Bacteria</taxon>
        <taxon>Bacillati</taxon>
        <taxon>Bacillota</taxon>
        <taxon>Bacilli</taxon>
        <taxon>Lactobacillales</taxon>
        <taxon>Carnobacteriaceae</taxon>
        <taxon>Isobaculum</taxon>
    </lineage>
</organism>
<protein>
    <submittedName>
        <fullName evidence="2">Uncharacterized protein</fullName>
    </submittedName>
</protein>